<organism evidence="13 14">
    <name type="scientific">Vibrio ulleungensis</name>
    <dbReference type="NCBI Taxonomy" id="2807619"/>
    <lineage>
        <taxon>Bacteria</taxon>
        <taxon>Pseudomonadati</taxon>
        <taxon>Pseudomonadota</taxon>
        <taxon>Gammaproteobacteria</taxon>
        <taxon>Vibrionales</taxon>
        <taxon>Vibrionaceae</taxon>
        <taxon>Vibrio</taxon>
    </lineage>
</organism>
<feature type="domain" description="General secretion pathway GspH" evidence="12">
    <location>
        <begin position="54"/>
        <end position="196"/>
    </location>
</feature>
<feature type="transmembrane region" description="Helical" evidence="11">
    <location>
        <begin position="21"/>
        <end position="43"/>
    </location>
</feature>
<dbReference type="PROSITE" id="PS00409">
    <property type="entry name" value="PROKAR_NTER_METHYL"/>
    <property type="match status" value="1"/>
</dbReference>
<dbReference type="Proteomes" id="UP000809621">
    <property type="component" value="Unassembled WGS sequence"/>
</dbReference>
<dbReference type="InterPro" id="IPR045584">
    <property type="entry name" value="Pilin-like"/>
</dbReference>
<comment type="caution">
    <text evidence="13">The sequence shown here is derived from an EMBL/GenBank/DDBJ whole genome shotgun (WGS) entry which is preliminary data.</text>
</comment>
<reference evidence="13 14" key="1">
    <citation type="submission" date="2021-02" db="EMBL/GenBank/DDBJ databases">
        <authorList>
            <person name="Park J.-S."/>
        </authorList>
    </citation>
    <scope>NUCLEOTIDE SEQUENCE [LARGE SCALE GENOMIC DNA]</scope>
    <source>
        <strain evidence="13 14">188UL20-2</strain>
    </source>
</reference>
<evidence type="ECO:0000256" key="8">
    <source>
        <dbReference type="ARBA" id="ARBA00023136"/>
    </source>
</evidence>
<keyword evidence="6 11" id="KW-0812">Transmembrane</keyword>
<evidence type="ECO:0000256" key="2">
    <source>
        <dbReference type="ARBA" id="ARBA00021549"/>
    </source>
</evidence>
<dbReference type="Pfam" id="PF07963">
    <property type="entry name" value="N_methyl"/>
    <property type="match status" value="1"/>
</dbReference>
<comment type="subcellular location">
    <subcellularLocation>
        <location evidence="1">Cell inner membrane</location>
        <topology evidence="1">Single-pass membrane protein</topology>
    </subcellularLocation>
</comment>
<evidence type="ECO:0000256" key="6">
    <source>
        <dbReference type="ARBA" id="ARBA00022692"/>
    </source>
</evidence>
<dbReference type="Pfam" id="PF12019">
    <property type="entry name" value="GspH"/>
    <property type="match status" value="1"/>
</dbReference>
<evidence type="ECO:0000256" key="3">
    <source>
        <dbReference type="ARBA" id="ARBA00022475"/>
    </source>
</evidence>
<accession>A0ABS2HP32</accession>
<keyword evidence="3" id="KW-1003">Cell membrane</keyword>
<name>A0ABS2HP32_9VIBR</name>
<protein>
    <recommendedName>
        <fullName evidence="2">Type II secretion system protein H</fullName>
    </recommendedName>
    <alternativeName>
        <fullName evidence="10">General secretion pathway protein H</fullName>
    </alternativeName>
</protein>
<keyword evidence="14" id="KW-1185">Reference proteome</keyword>
<keyword evidence="7 11" id="KW-1133">Transmembrane helix</keyword>
<dbReference type="NCBIfam" id="TIGR02532">
    <property type="entry name" value="IV_pilin_GFxxxE"/>
    <property type="match status" value="1"/>
</dbReference>
<evidence type="ECO:0000256" key="5">
    <source>
        <dbReference type="ARBA" id="ARBA00022519"/>
    </source>
</evidence>
<dbReference type="Gene3D" id="3.55.40.10">
    <property type="entry name" value="minor pseudopilin epsh domain"/>
    <property type="match status" value="1"/>
</dbReference>
<dbReference type="InterPro" id="IPR002416">
    <property type="entry name" value="T2SS_protein-GspH"/>
</dbReference>
<comment type="similarity">
    <text evidence="9">Belongs to the GSP H family.</text>
</comment>
<dbReference type="PRINTS" id="PR00885">
    <property type="entry name" value="BCTERIALGSPH"/>
</dbReference>
<evidence type="ECO:0000313" key="14">
    <source>
        <dbReference type="Proteomes" id="UP000809621"/>
    </source>
</evidence>
<dbReference type="InterPro" id="IPR012902">
    <property type="entry name" value="N_methyl_site"/>
</dbReference>
<dbReference type="SUPFAM" id="SSF54523">
    <property type="entry name" value="Pili subunits"/>
    <property type="match status" value="1"/>
</dbReference>
<gene>
    <name evidence="13" type="ORF">JQC93_14645</name>
</gene>
<keyword evidence="4" id="KW-0488">Methylation</keyword>
<keyword evidence="5" id="KW-0997">Cell inner membrane</keyword>
<proteinExistence type="inferred from homology"/>
<dbReference type="InterPro" id="IPR022346">
    <property type="entry name" value="T2SS_GspH"/>
</dbReference>
<evidence type="ECO:0000256" key="11">
    <source>
        <dbReference type="SAM" id="Phobius"/>
    </source>
</evidence>
<evidence type="ECO:0000256" key="4">
    <source>
        <dbReference type="ARBA" id="ARBA00022481"/>
    </source>
</evidence>
<sequence>MSARAFTRLHPSRADNQRGFTLIELMLVLVILSVGAGAVVMALPQSEDDKLEQATRSLQLRLQLLSDEALLSGITYGLHVDNDTAIYQWGQLTSDGWQAIEHRQIPAKLELDGVELSLELGAEDADQRWFNDTLFEGDGSLFEQGSFEDDSKPTFPEPQVWITANGEITEARVILYPTRQSSDEQQNWRVVIRENGSIILLRPNQSMEQWLDAQEESDA</sequence>
<evidence type="ECO:0000313" key="13">
    <source>
        <dbReference type="EMBL" id="MBM7037647.1"/>
    </source>
</evidence>
<dbReference type="RefSeq" id="WP_205159162.1">
    <property type="nucleotide sequence ID" value="NZ_JAFEUM010000006.1"/>
</dbReference>
<evidence type="ECO:0000259" key="12">
    <source>
        <dbReference type="Pfam" id="PF12019"/>
    </source>
</evidence>
<dbReference type="EMBL" id="JAFEUM010000006">
    <property type="protein sequence ID" value="MBM7037647.1"/>
    <property type="molecule type" value="Genomic_DNA"/>
</dbReference>
<evidence type="ECO:0000256" key="9">
    <source>
        <dbReference type="ARBA" id="ARBA00025772"/>
    </source>
</evidence>
<evidence type="ECO:0000256" key="10">
    <source>
        <dbReference type="ARBA" id="ARBA00030775"/>
    </source>
</evidence>
<evidence type="ECO:0000256" key="1">
    <source>
        <dbReference type="ARBA" id="ARBA00004377"/>
    </source>
</evidence>
<evidence type="ECO:0000256" key="7">
    <source>
        <dbReference type="ARBA" id="ARBA00022989"/>
    </source>
</evidence>
<keyword evidence="8 11" id="KW-0472">Membrane</keyword>